<evidence type="ECO:0000313" key="2">
    <source>
        <dbReference type="Proteomes" id="UP000612362"/>
    </source>
</evidence>
<dbReference type="EMBL" id="BNJF01000004">
    <property type="protein sequence ID" value="GHO48679.1"/>
    <property type="molecule type" value="Genomic_DNA"/>
</dbReference>
<reference evidence="1" key="1">
    <citation type="submission" date="2020-10" db="EMBL/GenBank/DDBJ databases">
        <title>Taxonomic study of unclassified bacteria belonging to the class Ktedonobacteria.</title>
        <authorList>
            <person name="Yabe S."/>
            <person name="Wang C.M."/>
            <person name="Zheng Y."/>
            <person name="Sakai Y."/>
            <person name="Cavaletti L."/>
            <person name="Monciardini P."/>
            <person name="Donadio S."/>
        </authorList>
    </citation>
    <scope>NUCLEOTIDE SEQUENCE</scope>
    <source>
        <strain evidence="1">SOSP1-1</strain>
    </source>
</reference>
<organism evidence="1 2">
    <name type="scientific">Ktedonospora formicarum</name>
    <dbReference type="NCBI Taxonomy" id="2778364"/>
    <lineage>
        <taxon>Bacteria</taxon>
        <taxon>Bacillati</taxon>
        <taxon>Chloroflexota</taxon>
        <taxon>Ktedonobacteria</taxon>
        <taxon>Ktedonobacterales</taxon>
        <taxon>Ktedonobacteraceae</taxon>
        <taxon>Ktedonospora</taxon>
    </lineage>
</organism>
<comment type="caution">
    <text evidence="1">The sequence shown here is derived from an EMBL/GenBank/DDBJ whole genome shotgun (WGS) entry which is preliminary data.</text>
</comment>
<dbReference type="RefSeq" id="WP_220197858.1">
    <property type="nucleotide sequence ID" value="NZ_BNJF01000004.1"/>
</dbReference>
<protein>
    <submittedName>
        <fullName evidence="1">Uncharacterized protein</fullName>
    </submittedName>
</protein>
<dbReference type="Proteomes" id="UP000612362">
    <property type="component" value="Unassembled WGS sequence"/>
</dbReference>
<evidence type="ECO:0000313" key="1">
    <source>
        <dbReference type="EMBL" id="GHO48679.1"/>
    </source>
</evidence>
<accession>A0A8J3IAW0</accession>
<gene>
    <name evidence="1" type="ORF">KSX_68420</name>
</gene>
<sequence length="351" mass="40077">MYDLYLLLECQTVPDVQDLVQQVPALSDPSLQLKMFQRASRPGFLGLDLSEEMAKTLLQRLTYAGALAQRHPSAYRHPLLTLEQATIIAEQVIGELQKKENFHQSIGPVRLAADQAVCWSFKAFSKQRTIFVNIDKLDGHLWQDEELHHLNDEANSLQFEVLRKRVEMADGVLSHWKQLYSIFDIYLLRNCQVSIPFEDFVKQISAISEHRMNLETLQYPFHVGFFGLDLSYEAAASLLQHLKSLGAEGCRLPAAYRQPHISREQAKPLAEQIISRLHATYIPDDILGPLSFVRESEVCWIFGAASPQLLKERGEPGVLYAQIDKLDGHMWTPEEMQFLHSESNHLSSFHA</sequence>
<name>A0A8J3IAW0_9CHLR</name>
<keyword evidence="2" id="KW-1185">Reference proteome</keyword>
<dbReference type="AlphaFoldDB" id="A0A8J3IAW0"/>
<proteinExistence type="predicted"/>